<accession>A0A6J7ISS6</accession>
<dbReference type="InterPro" id="IPR023606">
    <property type="entry name" value="CoA-Trfase_III_dom_1_sf"/>
</dbReference>
<dbReference type="InterPro" id="IPR044855">
    <property type="entry name" value="CoA-Trfase_III_dom3_sf"/>
</dbReference>
<dbReference type="InterPro" id="IPR050509">
    <property type="entry name" value="CoA-transferase_III"/>
</dbReference>
<dbReference type="Gene3D" id="3.40.50.10540">
    <property type="entry name" value="Crotonobetainyl-coa:carnitine coa-transferase, domain 1"/>
    <property type="match status" value="1"/>
</dbReference>
<reference evidence="2" key="1">
    <citation type="submission" date="2020-05" db="EMBL/GenBank/DDBJ databases">
        <authorList>
            <person name="Chiriac C."/>
            <person name="Salcher M."/>
            <person name="Ghai R."/>
            <person name="Kavagutti S V."/>
        </authorList>
    </citation>
    <scope>NUCLEOTIDE SEQUENCE</scope>
</reference>
<feature type="region of interest" description="Disordered" evidence="1">
    <location>
        <begin position="311"/>
        <end position="330"/>
    </location>
</feature>
<dbReference type="PANTHER" id="PTHR48228">
    <property type="entry name" value="SUCCINYL-COA--D-CITRAMALATE COA-TRANSFERASE"/>
    <property type="match status" value="1"/>
</dbReference>
<dbReference type="PANTHER" id="PTHR48228:SF5">
    <property type="entry name" value="ALPHA-METHYLACYL-COA RACEMASE"/>
    <property type="match status" value="1"/>
</dbReference>
<protein>
    <submittedName>
        <fullName evidence="2">Unannotated protein</fullName>
    </submittedName>
</protein>
<dbReference type="Pfam" id="PF02515">
    <property type="entry name" value="CoA_transf_3"/>
    <property type="match status" value="1"/>
</dbReference>
<gene>
    <name evidence="2" type="ORF">UFOPK3773_00434</name>
</gene>
<name>A0A6J7ISS6_9ZZZZ</name>
<sequence length="364" mass="38085">MLSGVKVLEFVGIGPGPFAAMMLADLGADVVGVRRPGVGDTPGGLERGRPMLAVDLKSPESVAAMLDVVRCADVLIEGFRPGVMERLGIGPEACHAVNPRLVYARMTGWGQVGTRASRAGHDLNYVAIAGALHLATRRGQAPMPSANLVGDFGGGSMFLVTSVLAALLERERTGRGRVLDVAIVDGVSYLASMQHAFRAEGLWSDEAGVNMLDTGLPYYDVYECADGGWLSVASLEPQFFAELVVLLGLDESWNGRRHDPAQWPQLRAAIAHAVSGRSRDEWAALALGTDACVAPVLNLAEAQEALAERGGFGVPDGATGPVPRLPYGGDPVAGQAVDTLRRWGAAPQAVDTLSSPVVATDSGQ</sequence>
<dbReference type="SUPFAM" id="SSF89796">
    <property type="entry name" value="CoA-transferase family III (CaiB/BaiF)"/>
    <property type="match status" value="1"/>
</dbReference>
<dbReference type="EMBL" id="CAFBNF010000028">
    <property type="protein sequence ID" value="CAB4934293.1"/>
    <property type="molecule type" value="Genomic_DNA"/>
</dbReference>
<evidence type="ECO:0000313" key="2">
    <source>
        <dbReference type="EMBL" id="CAB4934293.1"/>
    </source>
</evidence>
<dbReference type="InterPro" id="IPR003673">
    <property type="entry name" value="CoA-Trfase_fam_III"/>
</dbReference>
<organism evidence="2">
    <name type="scientific">freshwater metagenome</name>
    <dbReference type="NCBI Taxonomy" id="449393"/>
    <lineage>
        <taxon>unclassified sequences</taxon>
        <taxon>metagenomes</taxon>
        <taxon>ecological metagenomes</taxon>
    </lineage>
</organism>
<dbReference type="GO" id="GO:0003824">
    <property type="term" value="F:catalytic activity"/>
    <property type="evidence" value="ECO:0007669"/>
    <property type="project" value="InterPro"/>
</dbReference>
<dbReference type="Gene3D" id="3.30.1540.10">
    <property type="entry name" value="formyl-coa transferase, domain 3"/>
    <property type="match status" value="1"/>
</dbReference>
<evidence type="ECO:0000256" key="1">
    <source>
        <dbReference type="SAM" id="MobiDB-lite"/>
    </source>
</evidence>
<dbReference type="AlphaFoldDB" id="A0A6J7ISS6"/>
<proteinExistence type="predicted"/>